<feature type="domain" description="Cadherin" evidence="11">
    <location>
        <begin position="552"/>
        <end position="659"/>
    </location>
</feature>
<dbReference type="PROSITE" id="PS00232">
    <property type="entry name" value="CADHERIN_1"/>
    <property type="match status" value="3"/>
</dbReference>
<evidence type="ECO:0000256" key="1">
    <source>
        <dbReference type="ARBA" id="ARBA00004167"/>
    </source>
</evidence>
<dbReference type="InterPro" id="IPR015919">
    <property type="entry name" value="Cadherin-like_sf"/>
</dbReference>
<evidence type="ECO:0000313" key="13">
    <source>
        <dbReference type="Proteomes" id="UP001158576"/>
    </source>
</evidence>
<evidence type="ECO:0000256" key="2">
    <source>
        <dbReference type="ARBA" id="ARBA00022692"/>
    </source>
</evidence>
<dbReference type="EMBL" id="OU015567">
    <property type="protein sequence ID" value="CAG5113586.1"/>
    <property type="molecule type" value="Genomic_DNA"/>
</dbReference>
<name>A0ABN7T6Y4_OIKDI</name>
<organism evidence="12 13">
    <name type="scientific">Oikopleura dioica</name>
    <name type="common">Tunicate</name>
    <dbReference type="NCBI Taxonomy" id="34765"/>
    <lineage>
        <taxon>Eukaryota</taxon>
        <taxon>Metazoa</taxon>
        <taxon>Chordata</taxon>
        <taxon>Tunicata</taxon>
        <taxon>Appendicularia</taxon>
        <taxon>Copelata</taxon>
        <taxon>Oikopleuridae</taxon>
        <taxon>Oikopleura</taxon>
    </lineage>
</organism>
<accession>A0ABN7T6Y4</accession>
<evidence type="ECO:0000256" key="5">
    <source>
        <dbReference type="ARBA" id="ARBA00022837"/>
    </source>
</evidence>
<dbReference type="PRINTS" id="PR00205">
    <property type="entry name" value="CADHERIN"/>
</dbReference>
<evidence type="ECO:0000256" key="9">
    <source>
        <dbReference type="SAM" id="MobiDB-lite"/>
    </source>
</evidence>
<dbReference type="PANTHER" id="PTHR24027:SF422">
    <property type="entry name" value="CADHERIN DOMAIN-CONTAINING PROTEIN"/>
    <property type="match status" value="1"/>
</dbReference>
<dbReference type="SUPFAM" id="SSF49313">
    <property type="entry name" value="Cadherin-like"/>
    <property type="match status" value="8"/>
</dbReference>
<dbReference type="InterPro" id="IPR002126">
    <property type="entry name" value="Cadherin-like_dom"/>
</dbReference>
<proteinExistence type="predicted"/>
<keyword evidence="5 8" id="KW-0106">Calcium</keyword>
<comment type="subcellular location">
    <subcellularLocation>
        <location evidence="1">Membrane</location>
        <topology evidence="1">Single-pass membrane protein</topology>
    </subcellularLocation>
</comment>
<reference evidence="12 13" key="1">
    <citation type="submission" date="2021-04" db="EMBL/GenBank/DDBJ databases">
        <authorList>
            <person name="Bliznina A."/>
        </authorList>
    </citation>
    <scope>NUCLEOTIDE SEQUENCE [LARGE SCALE GENOMIC DNA]</scope>
</reference>
<dbReference type="PROSITE" id="PS50268">
    <property type="entry name" value="CADHERIN_2"/>
    <property type="match status" value="8"/>
</dbReference>
<keyword evidence="4" id="KW-0677">Repeat</keyword>
<keyword evidence="7 10" id="KW-0472">Membrane</keyword>
<sequence>MNLTLFKAIDFEELQLAQGSTSFSFPVLIANQEGTETIEGIIETIVTNLNDHDPYFVDRFNTRIDRLDIFFNLAGNQECYGPSEENCIRGIPEFSSGLIRNGSVVAQLMADDLDCRLPNECSSSLEFLVEENPWIELAGNGILQLKNAEQFDFETDRGPFRIIAKVIDFGVRFDRRQRSSRIPVYLYVKDFPDTPPVYQRDRNFFQVLENSQENTLIGEVTAFDGDEEINWPIIYSTFDNRISVDRTSGKIFIKDSIAFDREANEKLEFEIEALEQPTGFFKNERALSSVAKVVVTLLDVNDNEPYIVDFDEDFIFSVDENSLPGTEITGSRIVIQDDDQYSNTHWKASITVDDPRCKIDVIPREGYHRNSISLRTKEPMDFEEIQFCDVQLKSRNHLDDNSLDLWLTEGFDYEETDAVKCQLNVVDLNTAADYDNSSILEFIIFVENENDNAPEFLIPTMDIFVNEDSPVGTFLATVAASDEDHDRLHYYTKDEKINVERNSGNIFLRRPYDFEISNFDEINVFASDGLFNATQTLRIYINDVNDDVPVLTEGQTQINISEAIEVGTVLSTYCAEDLDASDESLNFMIVTSLSQFELEEKSPFCADLVLSKKIDYETDPSTIELRIRVIDGLTSVQSNMAERNVEINIFDENDNPPAFSKSLYRIEVLETISALETILIPTIVDDDSDSVNAFNVRLKNGTNMFSIMATESVFSIIVKEDVSLLGRGFSTVIAVIEVSDGVFKSEATVEVGIQGVNFNSPVFLNDGHLIESNMLNIAIEENRNDALLNLSSTDDDAGLNGKTQINVRESADYVDFNFSNGVLKFNSAPDYEEKREYMVIFDAFDEGVPPRTVSLTVIISIIDVDDNEPFLNKKVLNSMKISIKEETPIIINIPADSIIDVDTVGNEDNLLCIIEQDNSSNCFAKVNSTWPLEISEQFDFEKSPVGNIKIGTRRSETNQFKEDQQAHLKILIEDINDNAPLFLDAGVLERGISLSEDPAVGSSLFSFQISDKDTTYENTVPIFSIVNSSQSPFSIDRNGIMRLQNPLRSTDSIITTIKCENLAAGPCSLKNITFFPAAEEDIFEVQCLNIATFNESAFRNAIEAKIQGAKIYFHKSSRRISATGEMTSTGTIRFHMEDMVLKEKVGVKAIFNDLSSIDFRENIRVFGLVLEQSQVAQEQNLQTLWTTIWVLSGMILVSWVFAIVFVKVYASRLRTKFRLKCIQNGNFDDLTELPQETDNPLKECQFDTQSQCPYTLEDTAPEDSMSTESSMTNHDSDPECEHNQKTKSTKANKLSPSNSIQEESF</sequence>
<dbReference type="Gene3D" id="2.60.40.60">
    <property type="entry name" value="Cadherins"/>
    <property type="match status" value="8"/>
</dbReference>
<gene>
    <name evidence="12" type="ORF">OKIOD_LOCUS16441</name>
</gene>
<evidence type="ECO:0000256" key="10">
    <source>
        <dbReference type="SAM" id="Phobius"/>
    </source>
</evidence>
<keyword evidence="2 10" id="KW-0812">Transmembrane</keyword>
<feature type="domain" description="Cadherin" evidence="11">
    <location>
        <begin position="310"/>
        <end position="456"/>
    </location>
</feature>
<keyword evidence="13" id="KW-1185">Reference proteome</keyword>
<feature type="region of interest" description="Disordered" evidence="9">
    <location>
        <begin position="1255"/>
        <end position="1305"/>
    </location>
</feature>
<dbReference type="SMART" id="SM00112">
    <property type="entry name" value="CA"/>
    <property type="match status" value="5"/>
</dbReference>
<dbReference type="CDD" id="cd11304">
    <property type="entry name" value="Cadherin_repeat"/>
    <property type="match status" value="6"/>
</dbReference>
<keyword evidence="6 10" id="KW-1133">Transmembrane helix</keyword>
<feature type="domain" description="Cadherin" evidence="11">
    <location>
        <begin position="771"/>
        <end position="871"/>
    </location>
</feature>
<keyword evidence="3" id="KW-0732">Signal</keyword>
<feature type="transmembrane region" description="Helical" evidence="10">
    <location>
        <begin position="1188"/>
        <end position="1210"/>
    </location>
</feature>
<evidence type="ECO:0000313" key="12">
    <source>
        <dbReference type="EMBL" id="CAG5113586.1"/>
    </source>
</evidence>
<evidence type="ECO:0000256" key="6">
    <source>
        <dbReference type="ARBA" id="ARBA00022989"/>
    </source>
</evidence>
<feature type="compositionally biased region" description="Polar residues" evidence="9">
    <location>
        <begin position="1264"/>
        <end position="1273"/>
    </location>
</feature>
<dbReference type="InterPro" id="IPR039808">
    <property type="entry name" value="Cadherin"/>
</dbReference>
<evidence type="ECO:0000259" key="11">
    <source>
        <dbReference type="PROSITE" id="PS50268"/>
    </source>
</evidence>
<feature type="compositionally biased region" description="Polar residues" evidence="9">
    <location>
        <begin position="1291"/>
        <end position="1305"/>
    </location>
</feature>
<feature type="domain" description="Cadherin" evidence="11">
    <location>
        <begin position="875"/>
        <end position="982"/>
    </location>
</feature>
<dbReference type="InterPro" id="IPR020894">
    <property type="entry name" value="Cadherin_CS"/>
</dbReference>
<feature type="domain" description="Cadherin" evidence="11">
    <location>
        <begin position="457"/>
        <end position="551"/>
    </location>
</feature>
<dbReference type="Proteomes" id="UP001158576">
    <property type="component" value="Chromosome 2"/>
</dbReference>
<evidence type="ECO:0000256" key="8">
    <source>
        <dbReference type="PROSITE-ProRule" id="PRU00043"/>
    </source>
</evidence>
<feature type="domain" description="Cadherin" evidence="11">
    <location>
        <begin position="660"/>
        <end position="763"/>
    </location>
</feature>
<feature type="domain" description="Cadherin" evidence="11">
    <location>
        <begin position="102"/>
        <end position="198"/>
    </location>
</feature>
<evidence type="ECO:0000256" key="4">
    <source>
        <dbReference type="ARBA" id="ARBA00022737"/>
    </source>
</evidence>
<evidence type="ECO:0000256" key="3">
    <source>
        <dbReference type="ARBA" id="ARBA00022729"/>
    </source>
</evidence>
<feature type="domain" description="Cadherin" evidence="11">
    <location>
        <begin position="199"/>
        <end position="307"/>
    </location>
</feature>
<evidence type="ECO:0000256" key="7">
    <source>
        <dbReference type="ARBA" id="ARBA00023136"/>
    </source>
</evidence>
<protein>
    <submittedName>
        <fullName evidence="12">Oidioi.mRNA.OKI2018_I69.chr2.g7676.t1.cds</fullName>
    </submittedName>
</protein>
<feature type="compositionally biased region" description="Basic and acidic residues" evidence="9">
    <location>
        <begin position="1274"/>
        <end position="1284"/>
    </location>
</feature>
<dbReference type="PANTHER" id="PTHR24027">
    <property type="entry name" value="CADHERIN-23"/>
    <property type="match status" value="1"/>
</dbReference>